<evidence type="ECO:0000256" key="1">
    <source>
        <dbReference type="SAM" id="MobiDB-lite"/>
    </source>
</evidence>
<proteinExistence type="predicted"/>
<dbReference type="EMBL" id="BKCP01005738">
    <property type="protein sequence ID" value="GER39786.1"/>
    <property type="molecule type" value="Genomic_DNA"/>
</dbReference>
<evidence type="ECO:0000256" key="2">
    <source>
        <dbReference type="SAM" id="Phobius"/>
    </source>
</evidence>
<feature type="transmembrane region" description="Helical" evidence="2">
    <location>
        <begin position="75"/>
        <end position="99"/>
    </location>
</feature>
<keyword evidence="2" id="KW-0812">Transmembrane</keyword>
<feature type="region of interest" description="Disordered" evidence="1">
    <location>
        <begin position="209"/>
        <end position="234"/>
    </location>
</feature>
<keyword evidence="4" id="KW-1185">Reference proteome</keyword>
<accession>A0A5A7Q4F0</accession>
<evidence type="ECO:0000313" key="4">
    <source>
        <dbReference type="Proteomes" id="UP000325081"/>
    </source>
</evidence>
<organism evidence="3 4">
    <name type="scientific">Striga asiatica</name>
    <name type="common">Asiatic witchweed</name>
    <name type="synonym">Buchnera asiatica</name>
    <dbReference type="NCBI Taxonomy" id="4170"/>
    <lineage>
        <taxon>Eukaryota</taxon>
        <taxon>Viridiplantae</taxon>
        <taxon>Streptophyta</taxon>
        <taxon>Embryophyta</taxon>
        <taxon>Tracheophyta</taxon>
        <taxon>Spermatophyta</taxon>
        <taxon>Magnoliopsida</taxon>
        <taxon>eudicotyledons</taxon>
        <taxon>Gunneridae</taxon>
        <taxon>Pentapetalae</taxon>
        <taxon>asterids</taxon>
        <taxon>lamiids</taxon>
        <taxon>Lamiales</taxon>
        <taxon>Orobanchaceae</taxon>
        <taxon>Buchnereae</taxon>
        <taxon>Striga</taxon>
    </lineage>
</organism>
<gene>
    <name evidence="3" type="ORF">STAS_16422</name>
</gene>
<feature type="transmembrane region" description="Helical" evidence="2">
    <location>
        <begin position="105"/>
        <end position="133"/>
    </location>
</feature>
<keyword evidence="2" id="KW-0472">Membrane</keyword>
<protein>
    <submittedName>
        <fullName evidence="3">Catalase X</fullName>
    </submittedName>
</protein>
<keyword evidence="2" id="KW-1133">Transmembrane helix</keyword>
<name>A0A5A7Q4F0_STRAF</name>
<evidence type="ECO:0000313" key="3">
    <source>
        <dbReference type="EMBL" id="GER39786.1"/>
    </source>
</evidence>
<sequence>MPDLAKAMERSKKGMRWPNASHGSITTRTTSKQIILILTAKRLHHLIILIVLITLGHNLQNPIIQVHVINQEINIFLAISKLTRNIIIIAQIVPIHLLFQNFISILVIIIILLVTLLLIIFLALCVILVRIIIGRLPPANLINPSGRVHLILIVHGDESHKGVGGLGGKIEHTAVNWDGGDVGIVDRVNRAEGRKERVLHTPAVEGRGHVLKVPPQDGVDNVSPSIERDGSLVQ</sequence>
<dbReference type="AlphaFoldDB" id="A0A5A7Q4F0"/>
<reference evidence="4" key="1">
    <citation type="journal article" date="2019" name="Curr. Biol.">
        <title>Genome Sequence of Striga asiatica Provides Insight into the Evolution of Plant Parasitism.</title>
        <authorList>
            <person name="Yoshida S."/>
            <person name="Kim S."/>
            <person name="Wafula E.K."/>
            <person name="Tanskanen J."/>
            <person name="Kim Y.M."/>
            <person name="Honaas L."/>
            <person name="Yang Z."/>
            <person name="Spallek T."/>
            <person name="Conn C.E."/>
            <person name="Ichihashi Y."/>
            <person name="Cheong K."/>
            <person name="Cui S."/>
            <person name="Der J.P."/>
            <person name="Gundlach H."/>
            <person name="Jiao Y."/>
            <person name="Hori C."/>
            <person name="Ishida J.K."/>
            <person name="Kasahara H."/>
            <person name="Kiba T."/>
            <person name="Kim M.S."/>
            <person name="Koo N."/>
            <person name="Laohavisit A."/>
            <person name="Lee Y.H."/>
            <person name="Lumba S."/>
            <person name="McCourt P."/>
            <person name="Mortimer J.C."/>
            <person name="Mutuku J.M."/>
            <person name="Nomura T."/>
            <person name="Sasaki-Sekimoto Y."/>
            <person name="Seto Y."/>
            <person name="Wang Y."/>
            <person name="Wakatake T."/>
            <person name="Sakakibara H."/>
            <person name="Demura T."/>
            <person name="Yamaguchi S."/>
            <person name="Yoneyama K."/>
            <person name="Manabe R.I."/>
            <person name="Nelson D.C."/>
            <person name="Schulman A.H."/>
            <person name="Timko M.P."/>
            <person name="dePamphilis C.W."/>
            <person name="Choi D."/>
            <person name="Shirasu K."/>
        </authorList>
    </citation>
    <scope>NUCLEOTIDE SEQUENCE [LARGE SCALE GENOMIC DNA]</scope>
    <source>
        <strain evidence="4">cv. UVA1</strain>
    </source>
</reference>
<comment type="caution">
    <text evidence="3">The sequence shown here is derived from an EMBL/GenBank/DDBJ whole genome shotgun (WGS) entry which is preliminary data.</text>
</comment>
<dbReference type="Proteomes" id="UP000325081">
    <property type="component" value="Unassembled WGS sequence"/>
</dbReference>